<feature type="binding site" evidence="7">
    <location>
        <position position="290"/>
    </location>
    <ligand>
        <name>substrate</name>
    </ligand>
</feature>
<evidence type="ECO:0000259" key="8">
    <source>
        <dbReference type="Pfam" id="PF01872"/>
    </source>
</evidence>
<dbReference type="SUPFAM" id="SSF53597">
    <property type="entry name" value="Dihydrofolate reductase-like"/>
    <property type="match status" value="1"/>
</dbReference>
<dbReference type="InterPro" id="IPR024072">
    <property type="entry name" value="DHFR-like_dom_sf"/>
</dbReference>
<keyword evidence="5" id="KW-0862">Zinc</keyword>
<dbReference type="GO" id="GO:0050661">
    <property type="term" value="F:NADP binding"/>
    <property type="evidence" value="ECO:0007669"/>
    <property type="project" value="InterPro"/>
</dbReference>
<gene>
    <name evidence="9" type="ORF">H7E68_15090</name>
</gene>
<dbReference type="AlphaFoldDB" id="A0A7X0V6Z8"/>
<dbReference type="InterPro" id="IPR002734">
    <property type="entry name" value="RibDG_C"/>
</dbReference>
<dbReference type="EC" id="3.5.4.26" evidence="5"/>
<dbReference type="GO" id="GO:0008835">
    <property type="term" value="F:diaminohydroxyphosphoribosylaminopyrimidine deaminase activity"/>
    <property type="evidence" value="ECO:0007669"/>
    <property type="project" value="UniProtKB-EC"/>
</dbReference>
<evidence type="ECO:0000256" key="5">
    <source>
        <dbReference type="PIRNR" id="PIRNR006769"/>
    </source>
</evidence>
<dbReference type="GO" id="GO:0046872">
    <property type="term" value="F:metal ion binding"/>
    <property type="evidence" value="ECO:0007669"/>
    <property type="project" value="UniProtKB-KW"/>
</dbReference>
<dbReference type="InterPro" id="IPR004794">
    <property type="entry name" value="Eubact_RibD"/>
</dbReference>
<feature type="domain" description="Bacterial bifunctional deaminase-reductase C-terminal" evidence="8">
    <location>
        <begin position="144"/>
        <end position="353"/>
    </location>
</feature>
<dbReference type="PANTHER" id="PTHR38011">
    <property type="entry name" value="DIHYDROFOLATE REDUCTASE FAMILY PROTEIN (AFU_ORTHOLOGUE AFUA_8G06820)"/>
    <property type="match status" value="1"/>
</dbReference>
<evidence type="ECO:0000256" key="4">
    <source>
        <dbReference type="ARBA" id="ARBA00023002"/>
    </source>
</evidence>
<evidence type="ECO:0000256" key="2">
    <source>
        <dbReference type="ARBA" id="ARBA00004910"/>
    </source>
</evidence>
<dbReference type="GO" id="GO:0009231">
    <property type="term" value="P:riboflavin biosynthetic process"/>
    <property type="evidence" value="ECO:0007669"/>
    <property type="project" value="UniProtKB-UniPathway"/>
</dbReference>
<feature type="binding site" evidence="7">
    <location>
        <position position="218"/>
    </location>
    <ligand>
        <name>NADP(+)</name>
        <dbReference type="ChEBI" id="CHEBI:58349"/>
    </ligand>
</feature>
<dbReference type="InterPro" id="IPR016193">
    <property type="entry name" value="Cytidine_deaminase-like"/>
</dbReference>
<sequence length="358" mass="39775">MDEFYMNIAIECAKNGIGRVQANPLIGVVIVKDNKLIGKDFYENTDKINLIEKVILNNNIIDMQLNKSTIYITYPDFKEDTIKYIATKNFSRIVSGTLNPEVVLMSSKVAKICGLGLQVKVGILENECNNLNEIYNNQFINNRPFVHVKWCMTLDGKAASYIGNNLDITTNKCYAYSHELRNKYTAVMVGINTILRDDPTLVCKHPGGRNSYRIIVDSKLRIQMDCNVLNDAYNTPTFIAVTHNYDKVKAKILQTRGVRFIICEAINGKIDLVNLMVKLSELNIDSVLIEGGGNLIFSAVEAGIVDKVSVFIGAKIIGGKDSLSPVTGNGIDFMKSGIPLNDISIKQFGTDILIEGYI</sequence>
<organism evidence="9 10">
    <name type="scientific">Clostridium gasigenes</name>
    <dbReference type="NCBI Taxonomy" id="94869"/>
    <lineage>
        <taxon>Bacteria</taxon>
        <taxon>Bacillati</taxon>
        <taxon>Bacillota</taxon>
        <taxon>Clostridia</taxon>
        <taxon>Eubacteriales</taxon>
        <taxon>Clostridiaceae</taxon>
        <taxon>Clostridium</taxon>
    </lineage>
</organism>
<keyword evidence="5" id="KW-0378">Hydrolase</keyword>
<name>A0A7X0V6Z8_9CLOT</name>
<keyword evidence="3 5" id="KW-0521">NADP</keyword>
<dbReference type="InterPro" id="IPR050765">
    <property type="entry name" value="Riboflavin_Biosynth_HTPR"/>
</dbReference>
<dbReference type="RefSeq" id="WP_185165153.1">
    <property type="nucleotide sequence ID" value="NZ_JACKWV010000008.1"/>
</dbReference>
<feature type="active site" description="Proton donor" evidence="6">
    <location>
        <position position="52"/>
    </location>
</feature>
<feature type="binding site" evidence="7">
    <location>
        <position position="193"/>
    </location>
    <ligand>
        <name>NADP(+)</name>
        <dbReference type="ChEBI" id="CHEBI:58349"/>
    </ligand>
</feature>
<comment type="similarity">
    <text evidence="5">In the N-terminal section; belongs to the cytidine and deoxycytidylate deaminase family.</text>
</comment>
<dbReference type="InterPro" id="IPR011549">
    <property type="entry name" value="RibD_C"/>
</dbReference>
<proteinExistence type="inferred from homology"/>
<dbReference type="EC" id="1.1.1.193" evidence="5"/>
<keyword evidence="5" id="KW-0479">Metal-binding</keyword>
<dbReference type="PANTHER" id="PTHR38011:SF7">
    <property type="entry name" value="2,5-DIAMINO-6-RIBOSYLAMINO-4(3H)-PYRIMIDINONE 5'-PHOSPHATE REDUCTASE"/>
    <property type="match status" value="1"/>
</dbReference>
<comment type="catalytic activity">
    <reaction evidence="5">
        <text>2,5-diamino-6-hydroxy-4-(5-phosphoribosylamino)-pyrimidine + H2O + H(+) = 5-amino-6-(5-phospho-D-ribosylamino)uracil + NH4(+)</text>
        <dbReference type="Rhea" id="RHEA:21868"/>
        <dbReference type="ChEBI" id="CHEBI:15377"/>
        <dbReference type="ChEBI" id="CHEBI:15378"/>
        <dbReference type="ChEBI" id="CHEBI:28938"/>
        <dbReference type="ChEBI" id="CHEBI:58453"/>
        <dbReference type="ChEBI" id="CHEBI:58614"/>
        <dbReference type="EC" id="3.5.4.26"/>
    </reaction>
</comment>
<evidence type="ECO:0000313" key="10">
    <source>
        <dbReference type="Proteomes" id="UP000585258"/>
    </source>
</evidence>
<protein>
    <recommendedName>
        <fullName evidence="5">Riboflavin biosynthesis protein RibD</fullName>
    </recommendedName>
    <domain>
        <recommendedName>
            <fullName evidence="5">Diaminohydroxyphosphoribosylaminopyrimidine deaminase</fullName>
            <shortName evidence="5">DRAP deaminase</shortName>
            <ecNumber evidence="5">3.5.4.26</ecNumber>
        </recommendedName>
        <alternativeName>
            <fullName evidence="5">Riboflavin-specific deaminase</fullName>
        </alternativeName>
    </domain>
    <domain>
        <recommendedName>
            <fullName evidence="5">5-amino-6-(5-phosphoribosylamino)uracil reductase</fullName>
            <ecNumber evidence="5">1.1.1.193</ecNumber>
        </recommendedName>
        <alternativeName>
            <fullName evidence="5">HTP reductase</fullName>
        </alternativeName>
    </domain>
</protein>
<evidence type="ECO:0000313" key="9">
    <source>
        <dbReference type="EMBL" id="MBB6716029.1"/>
    </source>
</evidence>
<comment type="similarity">
    <text evidence="5">In the C-terminal section; belongs to the HTP reductase family.</text>
</comment>
<dbReference type="GO" id="GO:0008703">
    <property type="term" value="F:5-amino-6-(5-phosphoribosylamino)uracil reductase activity"/>
    <property type="evidence" value="ECO:0007669"/>
    <property type="project" value="UniProtKB-EC"/>
</dbReference>
<comment type="pathway">
    <text evidence="1 5">Cofactor biosynthesis; riboflavin biosynthesis; 5-amino-6-(D-ribitylamino)uracil from GTP: step 2/4.</text>
</comment>
<dbReference type="PIRSF" id="PIRSF006769">
    <property type="entry name" value="RibD"/>
    <property type="match status" value="1"/>
</dbReference>
<feature type="binding site" evidence="7">
    <location>
        <position position="201"/>
    </location>
    <ligand>
        <name>substrate</name>
    </ligand>
</feature>
<evidence type="ECO:0000256" key="6">
    <source>
        <dbReference type="PIRSR" id="PIRSR006769-1"/>
    </source>
</evidence>
<dbReference type="EMBL" id="JACKWY010000010">
    <property type="protein sequence ID" value="MBB6716029.1"/>
    <property type="molecule type" value="Genomic_DNA"/>
</dbReference>
<feature type="binding site" evidence="7">
    <location>
        <position position="197"/>
    </location>
    <ligand>
        <name>NADP(+)</name>
        <dbReference type="ChEBI" id="CHEBI:58349"/>
    </ligand>
</feature>
<feature type="binding site" evidence="7">
    <location>
        <position position="181"/>
    </location>
    <ligand>
        <name>substrate</name>
    </ligand>
</feature>
<reference evidence="9 10" key="1">
    <citation type="submission" date="2020-08" db="EMBL/GenBank/DDBJ databases">
        <title>Clostridia isolated from Swiss meat.</title>
        <authorList>
            <person name="Wambui J."/>
            <person name="Stevens M.J.A."/>
            <person name="Stephan R."/>
        </authorList>
    </citation>
    <scope>NUCLEOTIDE SEQUENCE [LARGE SCALE GENOMIC DNA]</scope>
    <source>
        <strain evidence="9 10">CM001</strain>
    </source>
</reference>
<dbReference type="Gene3D" id="3.40.140.10">
    <property type="entry name" value="Cytidine Deaminase, domain 2"/>
    <property type="match status" value="1"/>
</dbReference>
<keyword evidence="5" id="KW-0686">Riboflavin biosynthesis</keyword>
<comment type="cofactor">
    <cofactor evidence="5">
        <name>Zn(2+)</name>
        <dbReference type="ChEBI" id="CHEBI:29105"/>
    </cofactor>
    <text evidence="5">Binds 1 zinc ion.</text>
</comment>
<comment type="caution">
    <text evidence="9">The sequence shown here is derived from an EMBL/GenBank/DDBJ whole genome shotgun (WGS) entry which is preliminary data.</text>
</comment>
<dbReference type="Gene3D" id="3.40.430.10">
    <property type="entry name" value="Dihydrofolate Reductase, subunit A"/>
    <property type="match status" value="1"/>
</dbReference>
<dbReference type="SUPFAM" id="SSF53927">
    <property type="entry name" value="Cytidine deaminase-like"/>
    <property type="match status" value="1"/>
</dbReference>
<dbReference type="Proteomes" id="UP000585258">
    <property type="component" value="Unassembled WGS sequence"/>
</dbReference>
<comment type="pathway">
    <text evidence="2 5">Cofactor biosynthesis; riboflavin biosynthesis; 5-amino-6-(D-ribitylamino)uracil from GTP: step 3/4.</text>
</comment>
<comment type="catalytic activity">
    <reaction evidence="5">
        <text>5-amino-6-(5-phospho-D-ribitylamino)uracil + NADP(+) = 5-amino-6-(5-phospho-D-ribosylamino)uracil + NADPH + H(+)</text>
        <dbReference type="Rhea" id="RHEA:17845"/>
        <dbReference type="ChEBI" id="CHEBI:15378"/>
        <dbReference type="ChEBI" id="CHEBI:57783"/>
        <dbReference type="ChEBI" id="CHEBI:58349"/>
        <dbReference type="ChEBI" id="CHEBI:58421"/>
        <dbReference type="ChEBI" id="CHEBI:58453"/>
        <dbReference type="EC" id="1.1.1.193"/>
    </reaction>
</comment>
<evidence type="ECO:0000256" key="1">
    <source>
        <dbReference type="ARBA" id="ARBA00004882"/>
    </source>
</evidence>
<evidence type="ECO:0000256" key="7">
    <source>
        <dbReference type="PIRSR" id="PIRSR006769-2"/>
    </source>
</evidence>
<comment type="function">
    <text evidence="5">Converts 2,5-diamino-6-(ribosylamino)-4(3h)-pyrimidinone 5'-phosphate into 5-amino-6-(ribosylamino)-2,4(1h,3h)-pyrimidinedione 5'-phosphate.</text>
</comment>
<feature type="binding site" evidence="7">
    <location>
        <begin position="292"/>
        <end position="298"/>
    </location>
    <ligand>
        <name>NADP(+)</name>
        <dbReference type="ChEBI" id="CHEBI:58349"/>
    </ligand>
</feature>
<evidence type="ECO:0000256" key="3">
    <source>
        <dbReference type="ARBA" id="ARBA00022857"/>
    </source>
</evidence>
<accession>A0A7X0V6Z8</accession>
<dbReference type="NCBIfam" id="TIGR00227">
    <property type="entry name" value="ribD_Cterm"/>
    <property type="match status" value="1"/>
</dbReference>
<dbReference type="Pfam" id="PF01872">
    <property type="entry name" value="RibD_C"/>
    <property type="match status" value="1"/>
</dbReference>
<keyword evidence="4 5" id="KW-0560">Oxidoreductase</keyword>
<dbReference type="UniPathway" id="UPA00275">
    <property type="reaction ID" value="UER00401"/>
</dbReference>